<sequence>MKNWSDVQSHFTVKLQGSGAERLLNQCARDGMQLWEIKRPDATSLVFKMASKDLPLLRKHARGTKVKVFFLDKHGMANAKSMTKGYSGFILGIGCFLAILFLASNMLWGVKISGAAPDNEHKIRLVLEDLGIVRGTTFFTLPSPEKIQKLVMDQIDTAVWIGVERKGTIYSIHVAEKEMPKERQAYSPGHLVAKKAGTITGMFIEKGKSMVKLNDYVQKGQVLVTGKTTENADASAVVASRGKVFAETWYQSTVEVPLQKDIQTLTGEAHKNTYVHIGSWRLKVWGFGEDTLQQVFVENETTPLTIAGWTSPFAWETLVRKETQKQTISYTLKEAASRAKLRAKSELLQSLGEDATIKEEKVLHQQAENGKVKLSLHYRVIENIAEPKLIVQGE</sequence>
<dbReference type="InterPro" id="IPR010690">
    <property type="entry name" value="YqfD"/>
</dbReference>
<evidence type="ECO:0000313" key="2">
    <source>
        <dbReference type="EMBL" id="TDQ41738.1"/>
    </source>
</evidence>
<dbReference type="RefSeq" id="WP_133579586.1">
    <property type="nucleotide sequence ID" value="NZ_SNYJ01000003.1"/>
</dbReference>
<keyword evidence="1" id="KW-0812">Transmembrane</keyword>
<organism evidence="2 3">
    <name type="scientific">Aureibacillus halotolerans</name>
    <dbReference type="NCBI Taxonomy" id="1508390"/>
    <lineage>
        <taxon>Bacteria</taxon>
        <taxon>Bacillati</taxon>
        <taxon>Bacillota</taxon>
        <taxon>Bacilli</taxon>
        <taxon>Bacillales</taxon>
        <taxon>Bacillaceae</taxon>
        <taxon>Aureibacillus</taxon>
    </lineage>
</organism>
<accession>A0A4R6U5I2</accession>
<dbReference type="Pfam" id="PF06898">
    <property type="entry name" value="YqfD"/>
    <property type="match status" value="1"/>
</dbReference>
<protein>
    <recommendedName>
        <fullName evidence="4">Stage IV sporulation protein</fullName>
    </recommendedName>
</protein>
<comment type="caution">
    <text evidence="2">The sequence shown here is derived from an EMBL/GenBank/DDBJ whole genome shotgun (WGS) entry which is preliminary data.</text>
</comment>
<keyword evidence="3" id="KW-1185">Reference proteome</keyword>
<keyword evidence="1" id="KW-0472">Membrane</keyword>
<dbReference type="AlphaFoldDB" id="A0A4R6U5I2"/>
<proteinExistence type="predicted"/>
<keyword evidence="1" id="KW-1133">Transmembrane helix</keyword>
<evidence type="ECO:0000313" key="3">
    <source>
        <dbReference type="Proteomes" id="UP000295632"/>
    </source>
</evidence>
<dbReference type="Proteomes" id="UP000295632">
    <property type="component" value="Unassembled WGS sequence"/>
</dbReference>
<name>A0A4R6U5I2_9BACI</name>
<dbReference type="OrthoDB" id="1640349at2"/>
<dbReference type="PIRSF" id="PIRSF029895">
    <property type="entry name" value="SpoIV"/>
    <property type="match status" value="1"/>
</dbReference>
<evidence type="ECO:0008006" key="4">
    <source>
        <dbReference type="Google" id="ProtNLM"/>
    </source>
</evidence>
<evidence type="ECO:0000256" key="1">
    <source>
        <dbReference type="SAM" id="Phobius"/>
    </source>
</evidence>
<gene>
    <name evidence="2" type="ORF">EV213_103324</name>
</gene>
<dbReference type="NCBIfam" id="TIGR02876">
    <property type="entry name" value="spore_yqfD"/>
    <property type="match status" value="1"/>
</dbReference>
<dbReference type="EMBL" id="SNYJ01000003">
    <property type="protein sequence ID" value="TDQ41738.1"/>
    <property type="molecule type" value="Genomic_DNA"/>
</dbReference>
<feature type="transmembrane region" description="Helical" evidence="1">
    <location>
        <begin position="86"/>
        <end position="108"/>
    </location>
</feature>
<reference evidence="2 3" key="1">
    <citation type="submission" date="2019-03" db="EMBL/GenBank/DDBJ databases">
        <title>Genomic Encyclopedia of Type Strains, Phase IV (KMG-IV): sequencing the most valuable type-strain genomes for metagenomic binning, comparative biology and taxonomic classification.</title>
        <authorList>
            <person name="Goeker M."/>
        </authorList>
    </citation>
    <scope>NUCLEOTIDE SEQUENCE [LARGE SCALE GENOMIC DNA]</scope>
    <source>
        <strain evidence="2 3">DSM 28697</strain>
    </source>
</reference>